<proteinExistence type="predicted"/>
<evidence type="ECO:0000313" key="1">
    <source>
        <dbReference type="EMBL" id="SDM36021.1"/>
    </source>
</evidence>
<dbReference type="RefSeq" id="WP_089761949.1">
    <property type="nucleotide sequence ID" value="NZ_FNGO01000029.1"/>
</dbReference>
<dbReference type="EMBL" id="FNGO01000029">
    <property type="protein sequence ID" value="SDM36021.1"/>
    <property type="molecule type" value="Genomic_DNA"/>
</dbReference>
<protein>
    <submittedName>
        <fullName evidence="1">Uncharacterized protein</fullName>
    </submittedName>
</protein>
<name>A0A1G9SKS1_9FIRM</name>
<dbReference type="STRING" id="321763.SAMN04488692_12930"/>
<sequence length="148" mass="16211">MHKYERFIIYPLLIAALFYGFSGGEMDTTAQKYYDEILSGRITAENITVTESLDVLNEEGKFSASLTQNPEGKGELILNNSEGEKRIKMGTGRDGGGGGMLSVYNNHGNIVIHATQTLPDDEGEGGGHGGILIYDRDGEEFRSYDHTD</sequence>
<dbReference type="OrthoDB" id="2133266at2"/>
<gene>
    <name evidence="1" type="ORF">SAMN04488692_12930</name>
</gene>
<evidence type="ECO:0000313" key="2">
    <source>
        <dbReference type="Proteomes" id="UP000199476"/>
    </source>
</evidence>
<reference evidence="1 2" key="1">
    <citation type="submission" date="2016-10" db="EMBL/GenBank/DDBJ databases">
        <authorList>
            <person name="de Groot N.N."/>
        </authorList>
    </citation>
    <scope>NUCLEOTIDE SEQUENCE [LARGE SCALE GENOMIC DNA]</scope>
    <source>
        <strain evidence="1 2">SLAS-1</strain>
    </source>
</reference>
<keyword evidence="2" id="KW-1185">Reference proteome</keyword>
<dbReference type="AlphaFoldDB" id="A0A1G9SKS1"/>
<accession>A0A1G9SKS1</accession>
<organism evidence="1 2">
    <name type="scientific">Halarsenatibacter silvermanii</name>
    <dbReference type="NCBI Taxonomy" id="321763"/>
    <lineage>
        <taxon>Bacteria</taxon>
        <taxon>Bacillati</taxon>
        <taxon>Bacillota</taxon>
        <taxon>Clostridia</taxon>
        <taxon>Halanaerobiales</taxon>
        <taxon>Halarsenatibacteraceae</taxon>
        <taxon>Halarsenatibacter</taxon>
    </lineage>
</organism>
<dbReference type="Proteomes" id="UP000199476">
    <property type="component" value="Unassembled WGS sequence"/>
</dbReference>